<dbReference type="EMBL" id="LMYN01000072">
    <property type="protein sequence ID" value="KSA00849.1"/>
    <property type="molecule type" value="Genomic_DNA"/>
</dbReference>
<dbReference type="AlphaFoldDB" id="A0A0V1PX73"/>
<evidence type="ECO:0000313" key="3">
    <source>
        <dbReference type="Proteomes" id="UP000054251"/>
    </source>
</evidence>
<keyword evidence="3" id="KW-1185">Reference proteome</keyword>
<organism evidence="2 3">
    <name type="scientific">Debaryomyces fabryi</name>
    <dbReference type="NCBI Taxonomy" id="58627"/>
    <lineage>
        <taxon>Eukaryota</taxon>
        <taxon>Fungi</taxon>
        <taxon>Dikarya</taxon>
        <taxon>Ascomycota</taxon>
        <taxon>Saccharomycotina</taxon>
        <taxon>Pichiomycetes</taxon>
        <taxon>Debaryomycetaceae</taxon>
        <taxon>Debaryomyces</taxon>
    </lineage>
</organism>
<feature type="binding site" evidence="1">
    <location>
        <position position="103"/>
    </location>
    <ligand>
        <name>a divalent metal cation</name>
        <dbReference type="ChEBI" id="CHEBI:60240"/>
        <label>1</label>
    </ligand>
</feature>
<dbReference type="OrthoDB" id="413993at2759"/>
<dbReference type="SUPFAM" id="SSF51556">
    <property type="entry name" value="Metallo-dependent hydrolases"/>
    <property type="match status" value="1"/>
</dbReference>
<name>A0A0V1PX73_9ASCO</name>
<feature type="binding site" evidence="1">
    <location>
        <position position="190"/>
    </location>
    <ligand>
        <name>a divalent metal cation</name>
        <dbReference type="ChEBI" id="CHEBI:60240"/>
        <label>2</label>
    </ligand>
</feature>
<evidence type="ECO:0000256" key="1">
    <source>
        <dbReference type="PIRSR" id="PIRSR005902-1"/>
    </source>
</evidence>
<dbReference type="GO" id="GO:0016788">
    <property type="term" value="F:hydrolase activity, acting on ester bonds"/>
    <property type="evidence" value="ECO:0007669"/>
    <property type="project" value="InterPro"/>
</dbReference>
<dbReference type="Gene3D" id="3.20.20.140">
    <property type="entry name" value="Metal-dependent hydrolases"/>
    <property type="match status" value="1"/>
</dbReference>
<dbReference type="GeneID" id="26840393"/>
<protein>
    <submittedName>
        <fullName evidence="2">Uncharacterized protein</fullName>
    </submittedName>
</protein>
<dbReference type="InterPro" id="IPR001130">
    <property type="entry name" value="TatD-like"/>
</dbReference>
<dbReference type="PANTHER" id="PTHR47345">
    <property type="entry name" value="CUT9-INTERACTING PROTEIN SCN1"/>
    <property type="match status" value="1"/>
</dbReference>
<proteinExistence type="predicted"/>
<accession>A0A0V1PX73</accession>
<dbReference type="InterPro" id="IPR053044">
    <property type="entry name" value="Metallo-hydrolase/TatD-type"/>
</dbReference>
<dbReference type="Proteomes" id="UP000054251">
    <property type="component" value="Unassembled WGS sequence"/>
</dbReference>
<dbReference type="PANTHER" id="PTHR47345:SF1">
    <property type="entry name" value="CUT9-INTERACTING PROTEIN SCN1"/>
    <property type="match status" value="1"/>
</dbReference>
<keyword evidence="1" id="KW-0479">Metal-binding</keyword>
<dbReference type="RefSeq" id="XP_015466951.1">
    <property type="nucleotide sequence ID" value="XM_015612213.1"/>
</dbReference>
<gene>
    <name evidence="2" type="ORF">AC631_03384</name>
</gene>
<dbReference type="GO" id="GO:0046872">
    <property type="term" value="F:metal ion binding"/>
    <property type="evidence" value="ECO:0007669"/>
    <property type="project" value="UniProtKB-KW"/>
</dbReference>
<feature type="binding site" evidence="1">
    <location>
        <position position="248"/>
    </location>
    <ligand>
        <name>a divalent metal cation</name>
        <dbReference type="ChEBI" id="CHEBI:60240"/>
        <label>1</label>
    </ligand>
</feature>
<comment type="caution">
    <text evidence="2">The sequence shown here is derived from an EMBL/GenBank/DDBJ whole genome shotgun (WGS) entry which is preliminary data.</text>
</comment>
<evidence type="ECO:0000313" key="2">
    <source>
        <dbReference type="EMBL" id="KSA00849.1"/>
    </source>
</evidence>
<dbReference type="PIRSF" id="PIRSF005902">
    <property type="entry name" value="DNase_TatD"/>
    <property type="match status" value="1"/>
</dbReference>
<reference evidence="2 3" key="1">
    <citation type="submission" date="2015-11" db="EMBL/GenBank/DDBJ databases">
        <title>The genome of Debaryomyces fabryi.</title>
        <authorList>
            <person name="Tafer H."/>
            <person name="Lopandic K."/>
        </authorList>
    </citation>
    <scope>NUCLEOTIDE SEQUENCE [LARGE SCALE GENOMIC DNA]</scope>
    <source>
        <strain evidence="2 3">CBS 789</strain>
    </source>
</reference>
<sequence length="299" mass="34782">MSSNHVDIFHLDLILEKLENKAILPYFGIHPWYSHLFTDLKLEEFENEQELKKNHYESVLDPKPSSELLEILPIPISIYSHIEEIRRLATKYQERGFSVGIGEIGLDKLFRIPLNGYFGNQKLTLDDSLNKLSACRVKMEHQTNIFARQLMLASSMKKPISLHCVKAHGLLYDEVTSRKGLDGISSVILHSYSGSLDQASLWIRHFSKTNRQLYFSLSNWINGSDKKQDFLKDLVKLLGDDQILLETDVGIDRYLLDPQKREDYFNQFKQIFQKICSIKEWEEDSAKEIIFVNWNKSIA</sequence>
<dbReference type="Pfam" id="PF01026">
    <property type="entry name" value="TatD_DNase"/>
    <property type="match status" value="1"/>
</dbReference>
<dbReference type="InterPro" id="IPR032466">
    <property type="entry name" value="Metal_Hydrolase"/>
</dbReference>
<feature type="binding site" evidence="1">
    <location>
        <position position="163"/>
    </location>
    <ligand>
        <name>a divalent metal cation</name>
        <dbReference type="ChEBI" id="CHEBI:60240"/>
        <label>2</label>
    </ligand>
</feature>